<feature type="compositionally biased region" description="Polar residues" evidence="1">
    <location>
        <begin position="187"/>
        <end position="206"/>
    </location>
</feature>
<evidence type="ECO:0000256" key="1">
    <source>
        <dbReference type="SAM" id="MobiDB-lite"/>
    </source>
</evidence>
<feature type="compositionally biased region" description="Polar residues" evidence="1">
    <location>
        <begin position="245"/>
        <end position="256"/>
    </location>
</feature>
<accession>A0AA38VVJ1</accession>
<dbReference type="EMBL" id="JANBVO010000003">
    <property type="protein sequence ID" value="KAJ9155364.1"/>
    <property type="molecule type" value="Genomic_DNA"/>
</dbReference>
<comment type="caution">
    <text evidence="2">The sequence shown here is derived from an EMBL/GenBank/DDBJ whole genome shotgun (WGS) entry which is preliminary data.</text>
</comment>
<dbReference type="PANTHER" id="PTHR39609">
    <property type="entry name" value="RFEG-RELATED"/>
    <property type="match status" value="1"/>
</dbReference>
<feature type="region of interest" description="Disordered" evidence="1">
    <location>
        <begin position="89"/>
        <end position="206"/>
    </location>
</feature>
<feature type="compositionally biased region" description="Polar residues" evidence="1">
    <location>
        <begin position="96"/>
        <end position="107"/>
    </location>
</feature>
<name>A0AA38VVJ1_9PEZI</name>
<reference evidence="2" key="1">
    <citation type="submission" date="2022-07" db="EMBL/GenBank/DDBJ databases">
        <title>Fungi with potential for degradation of polypropylene.</title>
        <authorList>
            <person name="Gostincar C."/>
        </authorList>
    </citation>
    <scope>NUCLEOTIDE SEQUENCE</scope>
    <source>
        <strain evidence="2">EXF-13308</strain>
    </source>
</reference>
<proteinExistence type="predicted"/>
<feature type="compositionally biased region" description="Basic residues" evidence="1">
    <location>
        <begin position="305"/>
        <end position="314"/>
    </location>
</feature>
<keyword evidence="3" id="KW-1185">Reference proteome</keyword>
<feature type="compositionally biased region" description="Polar residues" evidence="1">
    <location>
        <begin position="156"/>
        <end position="175"/>
    </location>
</feature>
<organism evidence="2 3">
    <name type="scientific">Pleurostoma richardsiae</name>
    <dbReference type="NCBI Taxonomy" id="41990"/>
    <lineage>
        <taxon>Eukaryota</taxon>
        <taxon>Fungi</taxon>
        <taxon>Dikarya</taxon>
        <taxon>Ascomycota</taxon>
        <taxon>Pezizomycotina</taxon>
        <taxon>Sordariomycetes</taxon>
        <taxon>Sordariomycetidae</taxon>
        <taxon>Calosphaeriales</taxon>
        <taxon>Pleurostomataceae</taxon>
        <taxon>Pleurostoma</taxon>
    </lineage>
</organism>
<dbReference type="Proteomes" id="UP001174694">
    <property type="component" value="Unassembled WGS sequence"/>
</dbReference>
<feature type="compositionally biased region" description="Polar residues" evidence="1">
    <location>
        <begin position="269"/>
        <end position="288"/>
    </location>
</feature>
<evidence type="ECO:0008006" key="4">
    <source>
        <dbReference type="Google" id="ProtNLM"/>
    </source>
</evidence>
<feature type="compositionally biased region" description="Polar residues" evidence="1">
    <location>
        <begin position="228"/>
        <end position="237"/>
    </location>
</feature>
<feature type="region of interest" description="Disordered" evidence="1">
    <location>
        <begin position="222"/>
        <end position="314"/>
    </location>
</feature>
<sequence length="314" mass="34077">MSRAPRGANAMPAPAAQNRQNEYFVPRDGIDREVITADICRYLGNDALVRPGTYEDKGRVIQGYYITAYRNLTSAMIADLKADSARWEQERRKHQTSGVRYSNSQYRAEQMSGSGGGYQQQQYPGSDAPGYSAGNGNGPNYQSYGGAQGGYGSSQFQMPQQAAPSGYGSATQDSSRYGGIPPPANSAFGQQGLQGHPQDTSVPYMSVGSNYVNQGYEVAGASRPGFPGSQQGFSSNPDPRYGYQQPLQGSSNTAFATQPIDPSYGRASPATTATVGYSPAPEQQSHSVPNARRDREQRESERPSDKHRHYHRTR</sequence>
<protein>
    <recommendedName>
        <fullName evidence="4">Transcription factor RfeG</fullName>
    </recommendedName>
</protein>
<dbReference type="PANTHER" id="PTHR39609:SF1">
    <property type="entry name" value="RFEG"/>
    <property type="match status" value="1"/>
</dbReference>
<evidence type="ECO:0000313" key="3">
    <source>
        <dbReference type="Proteomes" id="UP001174694"/>
    </source>
</evidence>
<feature type="region of interest" description="Disordered" evidence="1">
    <location>
        <begin position="1"/>
        <end position="22"/>
    </location>
</feature>
<evidence type="ECO:0000313" key="2">
    <source>
        <dbReference type="EMBL" id="KAJ9155364.1"/>
    </source>
</evidence>
<feature type="compositionally biased region" description="Basic and acidic residues" evidence="1">
    <location>
        <begin position="291"/>
        <end position="304"/>
    </location>
</feature>
<dbReference type="AlphaFoldDB" id="A0AA38VVJ1"/>
<gene>
    <name evidence="2" type="ORF">NKR23_g1554</name>
</gene>